<sequence>MQTLLRARVTRLIQQWLQRIPVVRTAIEYLAAVNVAADDGSNLDRMSYEGWQNRFLLARVRLAFGLGLLISWSFAVLDLARSVLRQETLSWDNVAARLATLVSLLGFWYLSDTRWGARHLRVLFLGFLFSFQIVPETCQVLLSPVTLNRLPPRLFGWAFGFFAQATLIPARWPLHVLSQALALVHSFGLRELLGAAIRSSPIQSRFGLLLELFWICVVCDLSVYLYERLQRAEFSARSKLADAYEQVEAAEAKYRSIFENAVEGIFQSTVDGSFISMNPALARILGYDSPEAAIAGITEIASLYADPKRRDEFCHILATDGQAIAFESQIYRSDGSTTWIVENARAVYDVRGQIIGYEGTVADVSTRKAAEVEIRRALEAEKDLNRMKSQFVSMTSHEFRTPLTTILASAEALEHYGDRWGPDKSRNYLRRIQTMVHHLTELLESVLVLGQADSGRLQFRPGPVDLEGFCNGLVEEMSLNLKANQAIEFRVVNRGAAAPVLAMDEKLLRHILSNLLSNALKYSPNASTTQFRLVYAPESVRFVIQDQGIGIPAADRERLFESFHRAGNVGTIPGTGLGLAIVKRSVDLHGGQIQVDSTEGVGTTFSVTLPVTPWQPLSSEEDHLEA</sequence>
<dbReference type="Pfam" id="PF13426">
    <property type="entry name" value="PAS_9"/>
    <property type="match status" value="1"/>
</dbReference>
<dbReference type="NCBIfam" id="TIGR00229">
    <property type="entry name" value="sensory_box"/>
    <property type="match status" value="1"/>
</dbReference>
<dbReference type="PROSITE" id="PS50112">
    <property type="entry name" value="PAS"/>
    <property type="match status" value="1"/>
</dbReference>
<evidence type="ECO:0000256" key="4">
    <source>
        <dbReference type="ARBA" id="ARBA00022679"/>
    </source>
</evidence>
<evidence type="ECO:0000259" key="8">
    <source>
        <dbReference type="PROSITE" id="PS50109"/>
    </source>
</evidence>
<dbReference type="PANTHER" id="PTHR43711">
    <property type="entry name" value="TWO-COMPONENT HISTIDINE KINASE"/>
    <property type="match status" value="1"/>
</dbReference>
<evidence type="ECO:0000313" key="12">
    <source>
        <dbReference type="Proteomes" id="UP001604335"/>
    </source>
</evidence>
<dbReference type="InterPro" id="IPR036097">
    <property type="entry name" value="HisK_dim/P_sf"/>
</dbReference>
<evidence type="ECO:0000256" key="2">
    <source>
        <dbReference type="ARBA" id="ARBA00012438"/>
    </source>
</evidence>
<dbReference type="GO" id="GO:0005524">
    <property type="term" value="F:ATP binding"/>
    <property type="evidence" value="ECO:0007669"/>
    <property type="project" value="UniProtKB-KW"/>
</dbReference>
<dbReference type="CDD" id="cd00075">
    <property type="entry name" value="HATPase"/>
    <property type="match status" value="1"/>
</dbReference>
<keyword evidence="4" id="KW-0808">Transferase</keyword>
<evidence type="ECO:0000256" key="1">
    <source>
        <dbReference type="ARBA" id="ARBA00000085"/>
    </source>
</evidence>
<gene>
    <name evidence="11" type="ORF">VPK24_07685</name>
</gene>
<organism evidence="11 12">
    <name type="scientific">Limnothrix redekei LRLZ20PSL1</name>
    <dbReference type="NCBI Taxonomy" id="3112953"/>
    <lineage>
        <taxon>Bacteria</taxon>
        <taxon>Bacillati</taxon>
        <taxon>Cyanobacteriota</taxon>
        <taxon>Cyanophyceae</taxon>
        <taxon>Pseudanabaenales</taxon>
        <taxon>Pseudanabaenaceae</taxon>
        <taxon>Limnothrix</taxon>
    </lineage>
</organism>
<dbReference type="InterPro" id="IPR036890">
    <property type="entry name" value="HATPase_C_sf"/>
</dbReference>
<dbReference type="EMBL" id="JAZAQF010000044">
    <property type="protein sequence ID" value="MFG3817514.1"/>
    <property type="molecule type" value="Genomic_DNA"/>
</dbReference>
<dbReference type="SMART" id="SM00387">
    <property type="entry name" value="HATPase_c"/>
    <property type="match status" value="1"/>
</dbReference>
<keyword evidence="7" id="KW-1133">Transmembrane helix</keyword>
<dbReference type="EC" id="2.7.13.3" evidence="2"/>
<dbReference type="SMART" id="SM00388">
    <property type="entry name" value="HisKA"/>
    <property type="match status" value="1"/>
</dbReference>
<accession>A0ABW7C8K5</accession>
<feature type="transmembrane region" description="Helical" evidence="7">
    <location>
        <begin position="122"/>
        <end position="142"/>
    </location>
</feature>
<feature type="domain" description="PAC" evidence="10">
    <location>
        <begin position="324"/>
        <end position="376"/>
    </location>
</feature>
<feature type="domain" description="PAS" evidence="9">
    <location>
        <begin position="250"/>
        <end position="291"/>
    </location>
</feature>
<dbReference type="Gene3D" id="3.30.565.10">
    <property type="entry name" value="Histidine kinase-like ATPase, C-terminal domain"/>
    <property type="match status" value="1"/>
</dbReference>
<reference evidence="12" key="1">
    <citation type="journal article" date="2024" name="Algal Res.">
        <title>Biochemical, toxicological and genomic investigation of a high-biomass producing Limnothrix strain isolated from Italian shallow drinking water reservoir.</title>
        <authorList>
            <person name="Simonazzi M."/>
            <person name="Shishido T.K."/>
            <person name="Delbaje E."/>
            <person name="Wahlsten M."/>
            <person name="Fewer D.P."/>
            <person name="Sivonen K."/>
            <person name="Pezzolesi L."/>
            <person name="Pistocchi R."/>
        </authorList>
    </citation>
    <scope>NUCLEOTIDE SEQUENCE [LARGE SCALE GENOMIC DNA]</scope>
    <source>
        <strain evidence="12">LRLZ20PSL1</strain>
    </source>
</reference>
<dbReference type="PROSITE" id="PS50109">
    <property type="entry name" value="HIS_KIN"/>
    <property type="match status" value="1"/>
</dbReference>
<evidence type="ECO:0000256" key="6">
    <source>
        <dbReference type="ARBA" id="ARBA00023012"/>
    </source>
</evidence>
<dbReference type="SUPFAM" id="SSF55785">
    <property type="entry name" value="PYP-like sensor domain (PAS domain)"/>
    <property type="match status" value="1"/>
</dbReference>
<keyword evidence="11" id="KW-0547">Nucleotide-binding</keyword>
<dbReference type="SUPFAM" id="SSF55874">
    <property type="entry name" value="ATPase domain of HSP90 chaperone/DNA topoisomerase II/histidine kinase"/>
    <property type="match status" value="1"/>
</dbReference>
<dbReference type="Pfam" id="PF02518">
    <property type="entry name" value="HATPase_c"/>
    <property type="match status" value="1"/>
</dbReference>
<feature type="transmembrane region" description="Helical" evidence="7">
    <location>
        <begin position="55"/>
        <end position="74"/>
    </location>
</feature>
<dbReference type="InterPro" id="IPR000700">
    <property type="entry name" value="PAS-assoc_C"/>
</dbReference>
<dbReference type="PRINTS" id="PR00344">
    <property type="entry name" value="BCTRLSENSOR"/>
</dbReference>
<evidence type="ECO:0000256" key="7">
    <source>
        <dbReference type="SAM" id="Phobius"/>
    </source>
</evidence>
<keyword evidence="7" id="KW-0472">Membrane</keyword>
<dbReference type="InterPro" id="IPR005467">
    <property type="entry name" value="His_kinase_dom"/>
</dbReference>
<dbReference type="InterPro" id="IPR035965">
    <property type="entry name" value="PAS-like_dom_sf"/>
</dbReference>
<feature type="domain" description="Histidine kinase" evidence="8">
    <location>
        <begin position="394"/>
        <end position="613"/>
    </location>
</feature>
<feature type="transmembrane region" description="Helical" evidence="7">
    <location>
        <begin position="94"/>
        <end position="110"/>
    </location>
</feature>
<dbReference type="CDD" id="cd00130">
    <property type="entry name" value="PAS"/>
    <property type="match status" value="1"/>
</dbReference>
<dbReference type="CDD" id="cd00082">
    <property type="entry name" value="HisKA"/>
    <property type="match status" value="1"/>
</dbReference>
<evidence type="ECO:0000256" key="5">
    <source>
        <dbReference type="ARBA" id="ARBA00022777"/>
    </source>
</evidence>
<name>A0ABW7C8K5_9CYAN</name>
<proteinExistence type="predicted"/>
<dbReference type="Gene3D" id="3.30.450.20">
    <property type="entry name" value="PAS domain"/>
    <property type="match status" value="1"/>
</dbReference>
<keyword evidence="6" id="KW-0902">Two-component regulatory system</keyword>
<dbReference type="InterPro" id="IPR050736">
    <property type="entry name" value="Sensor_HK_Regulatory"/>
</dbReference>
<dbReference type="Proteomes" id="UP001604335">
    <property type="component" value="Unassembled WGS sequence"/>
</dbReference>
<dbReference type="Gene3D" id="1.10.287.130">
    <property type="match status" value="1"/>
</dbReference>
<dbReference type="InterPro" id="IPR003661">
    <property type="entry name" value="HisK_dim/P_dom"/>
</dbReference>
<keyword evidence="7" id="KW-0812">Transmembrane</keyword>
<evidence type="ECO:0000259" key="9">
    <source>
        <dbReference type="PROSITE" id="PS50112"/>
    </source>
</evidence>
<comment type="catalytic activity">
    <reaction evidence="1">
        <text>ATP + protein L-histidine = ADP + protein N-phospho-L-histidine.</text>
        <dbReference type="EC" id="2.7.13.3"/>
    </reaction>
</comment>
<keyword evidence="11" id="KW-0067">ATP-binding</keyword>
<evidence type="ECO:0000313" key="11">
    <source>
        <dbReference type="EMBL" id="MFG3817514.1"/>
    </source>
</evidence>
<dbReference type="InterPro" id="IPR000014">
    <property type="entry name" value="PAS"/>
</dbReference>
<dbReference type="RefSeq" id="WP_393011889.1">
    <property type="nucleotide sequence ID" value="NZ_JAZAQF010000044.1"/>
</dbReference>
<keyword evidence="3" id="KW-0597">Phosphoprotein</keyword>
<evidence type="ECO:0000256" key="3">
    <source>
        <dbReference type="ARBA" id="ARBA00022553"/>
    </source>
</evidence>
<dbReference type="PROSITE" id="PS50113">
    <property type="entry name" value="PAC"/>
    <property type="match status" value="1"/>
</dbReference>
<comment type="caution">
    <text evidence="11">The sequence shown here is derived from an EMBL/GenBank/DDBJ whole genome shotgun (WGS) entry which is preliminary data.</text>
</comment>
<keyword evidence="12" id="KW-1185">Reference proteome</keyword>
<dbReference type="InterPro" id="IPR004358">
    <property type="entry name" value="Sig_transdc_His_kin-like_C"/>
</dbReference>
<dbReference type="InterPro" id="IPR003594">
    <property type="entry name" value="HATPase_dom"/>
</dbReference>
<protein>
    <recommendedName>
        <fullName evidence="2">histidine kinase</fullName>
        <ecNumber evidence="2">2.7.13.3</ecNumber>
    </recommendedName>
</protein>
<dbReference type="Pfam" id="PF00512">
    <property type="entry name" value="HisKA"/>
    <property type="match status" value="1"/>
</dbReference>
<evidence type="ECO:0000259" key="10">
    <source>
        <dbReference type="PROSITE" id="PS50113"/>
    </source>
</evidence>
<keyword evidence="5" id="KW-0418">Kinase</keyword>
<dbReference type="SUPFAM" id="SSF47384">
    <property type="entry name" value="Homodimeric domain of signal transducing histidine kinase"/>
    <property type="match status" value="1"/>
</dbReference>
<dbReference type="PANTHER" id="PTHR43711:SF26">
    <property type="entry name" value="SENSOR HISTIDINE KINASE RCSC"/>
    <property type="match status" value="1"/>
</dbReference>